<dbReference type="AlphaFoldDB" id="A0A917KTB1"/>
<keyword evidence="2" id="KW-1185">Reference proteome</keyword>
<comment type="caution">
    <text evidence="1">The sequence shown here is derived from an EMBL/GenBank/DDBJ whole genome shotgun (WGS) entry which is preliminary data.</text>
</comment>
<reference evidence="1" key="1">
    <citation type="journal article" date="2014" name="Int. J. Syst. Evol. Microbiol.">
        <title>Complete genome sequence of Corynebacterium casei LMG S-19264T (=DSM 44701T), isolated from a smear-ripened cheese.</title>
        <authorList>
            <consortium name="US DOE Joint Genome Institute (JGI-PGF)"/>
            <person name="Walter F."/>
            <person name="Albersmeier A."/>
            <person name="Kalinowski J."/>
            <person name="Ruckert C."/>
        </authorList>
    </citation>
    <scope>NUCLEOTIDE SEQUENCE</scope>
    <source>
        <strain evidence="1">CGMCC 1.3617</strain>
    </source>
</reference>
<proteinExistence type="predicted"/>
<sequence length="215" mass="23631">MMAKTATASTVIEVPSAPRMSEGEIALFGRALDGCHAYLEYGAGGSTGFVLNSGVERMVSIESDKGWVEALRQDPRIVEATASGRLRLLHGDIGPTREWGFPVDKSSIALWPGYPEAPWPVWEQLGESPSLVLVDGRFRIACALRAGLCFIDSGTQETARILCHDVSAKRPAYDTIFEWFDKVEVVDTLVLAQLKPGTDRAALAAEYKRRLYWTI</sequence>
<evidence type="ECO:0000313" key="1">
    <source>
        <dbReference type="EMBL" id="GGJ28514.1"/>
    </source>
</evidence>
<protein>
    <submittedName>
        <fullName evidence="1">Uncharacterized protein</fullName>
    </submittedName>
</protein>
<dbReference type="Gene3D" id="3.40.50.150">
    <property type="entry name" value="Vaccinia Virus protein VP39"/>
    <property type="match status" value="1"/>
</dbReference>
<reference evidence="1" key="2">
    <citation type="submission" date="2020-09" db="EMBL/GenBank/DDBJ databases">
        <authorList>
            <person name="Sun Q."/>
            <person name="Zhou Y."/>
        </authorList>
    </citation>
    <scope>NUCLEOTIDE SEQUENCE</scope>
    <source>
        <strain evidence="1">CGMCC 1.3617</strain>
    </source>
</reference>
<organism evidence="1 2">
    <name type="scientific">Neoroseomonas lacus</name>
    <dbReference type="NCBI Taxonomy" id="287609"/>
    <lineage>
        <taxon>Bacteria</taxon>
        <taxon>Pseudomonadati</taxon>
        <taxon>Pseudomonadota</taxon>
        <taxon>Alphaproteobacteria</taxon>
        <taxon>Acetobacterales</taxon>
        <taxon>Acetobacteraceae</taxon>
        <taxon>Neoroseomonas</taxon>
    </lineage>
</organism>
<dbReference type="Proteomes" id="UP000661507">
    <property type="component" value="Unassembled WGS sequence"/>
</dbReference>
<dbReference type="InterPro" id="IPR029063">
    <property type="entry name" value="SAM-dependent_MTases_sf"/>
</dbReference>
<evidence type="ECO:0000313" key="2">
    <source>
        <dbReference type="Proteomes" id="UP000661507"/>
    </source>
</evidence>
<dbReference type="EMBL" id="BMKW01000010">
    <property type="protein sequence ID" value="GGJ28514.1"/>
    <property type="molecule type" value="Genomic_DNA"/>
</dbReference>
<gene>
    <name evidence="1" type="ORF">GCM10011320_39770</name>
</gene>
<accession>A0A917KTB1</accession>
<name>A0A917KTB1_9PROT</name>